<protein>
    <recommendedName>
        <fullName evidence="3">Aerotaxis receptor</fullName>
    </recommendedName>
</protein>
<dbReference type="Proteomes" id="UP001165396">
    <property type="component" value="Unassembled WGS sequence"/>
</dbReference>
<dbReference type="RefSeq" id="WP_258294997.1">
    <property type="nucleotide sequence ID" value="NZ_JANKJG010000008.1"/>
</dbReference>
<gene>
    <name evidence="1" type="ORF">NTA49_11860</name>
</gene>
<organism evidence="1 2">
    <name type="scientific">Pseudosulfitobacter koreensis</name>
    <dbReference type="NCBI Taxonomy" id="2968472"/>
    <lineage>
        <taxon>Bacteria</taxon>
        <taxon>Pseudomonadati</taxon>
        <taxon>Pseudomonadota</taxon>
        <taxon>Alphaproteobacteria</taxon>
        <taxon>Rhodobacterales</taxon>
        <taxon>Roseobacteraceae</taxon>
        <taxon>Pseudosulfitobacter</taxon>
    </lineage>
</organism>
<proteinExistence type="predicted"/>
<evidence type="ECO:0008006" key="3">
    <source>
        <dbReference type="Google" id="ProtNLM"/>
    </source>
</evidence>
<sequence length="409" mass="45254">MSTDHPTRDTDRFTLENLFFSRTDARGVIQAANSVFVHVSGHAWSALNGAPHKIVRHPDMPSGVFHLMWEEIAAGRSIGSYVKNLATDHTHYWVFAVVLPLEDGYLSMRLKPSSALFEKVRPLYAALRAEELSGRLNPEQSHAALLDKLKELGFTSYASFMSIALAQELEARSDTLRRRFDPALQAMGGLSEAVKDMGIYGDKVDQIFHSTALIPNNLSIQARSLEGANGPISVISNNHQVMAHSLGNILTRFRNAVREGATHTGMARFNAGARVLIQEVVDQFRSNAAVNGVDVSVEADRLSALRADCMQREHISVVKVMEAASVYRGMSTDMRRVMSGLEMSRVMCKIEQSKYASNVDGLNEIVERLHRAERQLSQVINDIESSVFVIEDRTSRLMPGRAGYAGRAA</sequence>
<dbReference type="Gene3D" id="3.30.450.20">
    <property type="entry name" value="PAS domain"/>
    <property type="match status" value="1"/>
</dbReference>
<evidence type="ECO:0000313" key="1">
    <source>
        <dbReference type="EMBL" id="MCR8827230.1"/>
    </source>
</evidence>
<accession>A0ABT1Z297</accession>
<reference evidence="1" key="1">
    <citation type="submission" date="2022-07" db="EMBL/GenBank/DDBJ databases">
        <title>Pseudosulfitobacter sp. strain AP-MA-4, whole genome sequence.</title>
        <authorList>
            <person name="Jiang Y."/>
        </authorList>
    </citation>
    <scope>NUCLEOTIDE SEQUENCE</scope>
    <source>
        <strain evidence="1">AP-MA-4</strain>
    </source>
</reference>
<name>A0ABT1Z297_9RHOB</name>
<evidence type="ECO:0000313" key="2">
    <source>
        <dbReference type="Proteomes" id="UP001165396"/>
    </source>
</evidence>
<dbReference type="EMBL" id="JANKJG010000008">
    <property type="protein sequence ID" value="MCR8827230.1"/>
    <property type="molecule type" value="Genomic_DNA"/>
</dbReference>
<comment type="caution">
    <text evidence="1">The sequence shown here is derived from an EMBL/GenBank/DDBJ whole genome shotgun (WGS) entry which is preliminary data.</text>
</comment>
<dbReference type="SUPFAM" id="SSF55785">
    <property type="entry name" value="PYP-like sensor domain (PAS domain)"/>
    <property type="match status" value="1"/>
</dbReference>
<keyword evidence="2" id="KW-1185">Reference proteome</keyword>
<dbReference type="InterPro" id="IPR035965">
    <property type="entry name" value="PAS-like_dom_sf"/>
</dbReference>